<keyword evidence="1" id="KW-0812">Transmembrane</keyword>
<protein>
    <submittedName>
        <fullName evidence="2">Uncharacterized protein</fullName>
    </submittedName>
</protein>
<evidence type="ECO:0000313" key="3">
    <source>
        <dbReference type="Proteomes" id="UP000199110"/>
    </source>
</evidence>
<dbReference type="STRING" id="390807.SAMN04488095_2796"/>
<keyword evidence="1" id="KW-1133">Transmembrane helix</keyword>
<keyword evidence="1" id="KW-0472">Membrane</keyword>
<feature type="transmembrane region" description="Helical" evidence="1">
    <location>
        <begin position="50"/>
        <end position="71"/>
    </location>
</feature>
<gene>
    <name evidence="2" type="ORF">SAMN04488095_2796</name>
</gene>
<proteinExistence type="predicted"/>
<name>A0A1I3R688_9RHOB</name>
<dbReference type="RefSeq" id="WP_092781880.1">
    <property type="nucleotide sequence ID" value="NZ_FORA01000003.1"/>
</dbReference>
<sequence length="101" mass="10819">MLLRPTYIVTLAYTLLVGTAIVAVLATESRHGGNHWSMFGTSVDRFFQTIGHRGILAVALPPAIVMLWAIARRDIPRAVVMAGACACLAGLAEFLALLVLD</sequence>
<feature type="transmembrane region" description="Helical" evidence="1">
    <location>
        <begin position="78"/>
        <end position="100"/>
    </location>
</feature>
<evidence type="ECO:0000313" key="2">
    <source>
        <dbReference type="EMBL" id="SFJ41570.1"/>
    </source>
</evidence>
<dbReference type="AlphaFoldDB" id="A0A1I3R688"/>
<evidence type="ECO:0000256" key="1">
    <source>
        <dbReference type="SAM" id="Phobius"/>
    </source>
</evidence>
<organism evidence="2 3">
    <name type="scientific">Jannaschia pohangensis</name>
    <dbReference type="NCBI Taxonomy" id="390807"/>
    <lineage>
        <taxon>Bacteria</taxon>
        <taxon>Pseudomonadati</taxon>
        <taxon>Pseudomonadota</taxon>
        <taxon>Alphaproteobacteria</taxon>
        <taxon>Rhodobacterales</taxon>
        <taxon>Roseobacteraceae</taxon>
        <taxon>Jannaschia</taxon>
    </lineage>
</organism>
<dbReference type="EMBL" id="FORA01000003">
    <property type="protein sequence ID" value="SFJ41570.1"/>
    <property type="molecule type" value="Genomic_DNA"/>
</dbReference>
<accession>A0A1I3R688</accession>
<dbReference type="Proteomes" id="UP000199110">
    <property type="component" value="Unassembled WGS sequence"/>
</dbReference>
<reference evidence="2 3" key="1">
    <citation type="submission" date="2016-10" db="EMBL/GenBank/DDBJ databases">
        <authorList>
            <person name="de Groot N.N."/>
        </authorList>
    </citation>
    <scope>NUCLEOTIDE SEQUENCE [LARGE SCALE GENOMIC DNA]</scope>
    <source>
        <strain evidence="2 3">DSM 19073</strain>
    </source>
</reference>
<keyword evidence="3" id="KW-1185">Reference proteome</keyword>